<reference evidence="1" key="1">
    <citation type="submission" date="2021-05" db="EMBL/GenBank/DDBJ databases">
        <authorList>
            <person name="Pietrasiak N."/>
            <person name="Ward R."/>
            <person name="Stajich J.E."/>
            <person name="Kurbessoian T."/>
        </authorList>
    </citation>
    <scope>NUCLEOTIDE SEQUENCE</scope>
    <source>
        <strain evidence="1">GSE-NOS-MK-12-04C</strain>
    </source>
</reference>
<proteinExistence type="predicted"/>
<protein>
    <submittedName>
        <fullName evidence="1">Uncharacterized protein</fullName>
    </submittedName>
</protein>
<dbReference type="Proteomes" id="UP000729701">
    <property type="component" value="Unassembled WGS sequence"/>
</dbReference>
<name>A0A951USU6_9CYAN</name>
<evidence type="ECO:0000313" key="2">
    <source>
        <dbReference type="Proteomes" id="UP000729701"/>
    </source>
</evidence>
<comment type="caution">
    <text evidence="1">The sequence shown here is derived from an EMBL/GenBank/DDBJ whole genome shotgun (WGS) entry which is preliminary data.</text>
</comment>
<reference evidence="1" key="2">
    <citation type="journal article" date="2022" name="Microbiol. Resour. Announc.">
        <title>Metagenome Sequencing to Explore Phylogenomics of Terrestrial Cyanobacteria.</title>
        <authorList>
            <person name="Ward R.D."/>
            <person name="Stajich J.E."/>
            <person name="Johansen J.R."/>
            <person name="Huntemann M."/>
            <person name="Clum A."/>
            <person name="Foster B."/>
            <person name="Foster B."/>
            <person name="Roux S."/>
            <person name="Palaniappan K."/>
            <person name="Varghese N."/>
            <person name="Mukherjee S."/>
            <person name="Reddy T.B.K."/>
            <person name="Daum C."/>
            <person name="Copeland A."/>
            <person name="Chen I.A."/>
            <person name="Ivanova N.N."/>
            <person name="Kyrpides N.C."/>
            <person name="Shapiro N."/>
            <person name="Eloe-Fadrosh E.A."/>
            <person name="Pietrasiak N."/>
        </authorList>
    </citation>
    <scope>NUCLEOTIDE SEQUENCE</scope>
    <source>
        <strain evidence="1">GSE-NOS-MK-12-04C</strain>
    </source>
</reference>
<dbReference type="EMBL" id="JAHHGZ010000011">
    <property type="protein sequence ID" value="MBW4668127.1"/>
    <property type="molecule type" value="Genomic_DNA"/>
</dbReference>
<evidence type="ECO:0000313" key="1">
    <source>
        <dbReference type="EMBL" id="MBW4668127.1"/>
    </source>
</evidence>
<organism evidence="1 2">
    <name type="scientific">Cyanomargarita calcarea GSE-NOS-MK-12-04C</name>
    <dbReference type="NCBI Taxonomy" id="2839659"/>
    <lineage>
        <taxon>Bacteria</taxon>
        <taxon>Bacillati</taxon>
        <taxon>Cyanobacteriota</taxon>
        <taxon>Cyanophyceae</taxon>
        <taxon>Nostocales</taxon>
        <taxon>Cyanomargaritaceae</taxon>
        <taxon>Cyanomargarita</taxon>
    </lineage>
</organism>
<dbReference type="AlphaFoldDB" id="A0A951USU6"/>
<sequence>MQHEAPSPLYYLEEEAAALDLGATPVQAFTLVLLPQLSLSVACFCKALPYWHHPYRPKPFMKDFPSHS</sequence>
<accession>A0A951USU6</accession>
<gene>
    <name evidence="1" type="ORF">KME60_12065</name>
</gene>